<dbReference type="SUPFAM" id="SSF46565">
    <property type="entry name" value="Chaperone J-domain"/>
    <property type="match status" value="1"/>
</dbReference>
<dbReference type="SMART" id="SM00271">
    <property type="entry name" value="DnaJ"/>
    <property type="match status" value="1"/>
</dbReference>
<name>A0AAV8RPQ3_ENSVE</name>
<dbReference type="GO" id="GO:0005783">
    <property type="term" value="C:endoplasmic reticulum"/>
    <property type="evidence" value="ECO:0007669"/>
    <property type="project" value="UniProtKB-ARBA"/>
</dbReference>
<dbReference type="InterPro" id="IPR052276">
    <property type="entry name" value="Diphthamide-biosynth_chaperone"/>
</dbReference>
<dbReference type="Proteomes" id="UP001222027">
    <property type="component" value="Unassembled WGS sequence"/>
</dbReference>
<organism evidence="2 3">
    <name type="scientific">Ensete ventricosum</name>
    <name type="common">Abyssinian banana</name>
    <name type="synonym">Musa ensete</name>
    <dbReference type="NCBI Taxonomy" id="4639"/>
    <lineage>
        <taxon>Eukaryota</taxon>
        <taxon>Viridiplantae</taxon>
        <taxon>Streptophyta</taxon>
        <taxon>Embryophyta</taxon>
        <taxon>Tracheophyta</taxon>
        <taxon>Spermatophyta</taxon>
        <taxon>Magnoliopsida</taxon>
        <taxon>Liliopsida</taxon>
        <taxon>Zingiberales</taxon>
        <taxon>Musaceae</taxon>
        <taxon>Ensete</taxon>
    </lineage>
</organism>
<keyword evidence="3" id="KW-1185">Reference proteome</keyword>
<dbReference type="InterPro" id="IPR036869">
    <property type="entry name" value="J_dom_sf"/>
</dbReference>
<dbReference type="InterPro" id="IPR018253">
    <property type="entry name" value="DnaJ_domain_CS"/>
</dbReference>
<dbReference type="Pfam" id="PF00226">
    <property type="entry name" value="DnaJ"/>
    <property type="match status" value="1"/>
</dbReference>
<accession>A0AAV8RPQ3</accession>
<dbReference type="InterPro" id="IPR001623">
    <property type="entry name" value="DnaJ_domain"/>
</dbReference>
<evidence type="ECO:0000259" key="1">
    <source>
        <dbReference type="PROSITE" id="PS50076"/>
    </source>
</evidence>
<dbReference type="PANTHER" id="PTHR44240:SF10">
    <property type="entry name" value="J DOMAIN-CONTAINING PROTEIN"/>
    <property type="match status" value="1"/>
</dbReference>
<dbReference type="PROSITE" id="PS50076">
    <property type="entry name" value="DNAJ_2"/>
    <property type="match status" value="1"/>
</dbReference>
<sequence>MMAPSALSSSQFLGLRIAPPPSTTAASLSPRSPSSLRSPRISAAYAAAAECPRSAHAPVPAAIANPSSLYDVLGVSPGASGQEIKAAYRQLALACHPDVIATGRKGASAEKFMQVHAAYATLSDPGKRADYDRELTASAMLVRHRWPAAWTYARSTSFPRYGRRTWETDQCW</sequence>
<feature type="domain" description="J" evidence="1">
    <location>
        <begin position="68"/>
        <end position="135"/>
    </location>
</feature>
<dbReference type="Gene3D" id="1.10.287.110">
    <property type="entry name" value="DnaJ domain"/>
    <property type="match status" value="1"/>
</dbReference>
<dbReference type="PRINTS" id="PR00625">
    <property type="entry name" value="JDOMAIN"/>
</dbReference>
<evidence type="ECO:0000313" key="3">
    <source>
        <dbReference type="Proteomes" id="UP001222027"/>
    </source>
</evidence>
<proteinExistence type="predicted"/>
<evidence type="ECO:0000313" key="2">
    <source>
        <dbReference type="EMBL" id="KAJ8504631.1"/>
    </source>
</evidence>
<dbReference type="PANTHER" id="PTHR44240">
    <property type="entry name" value="DNAJ DOMAIN (PROKARYOTIC HEAT SHOCK PROTEIN)-RELATED"/>
    <property type="match status" value="1"/>
</dbReference>
<comment type="caution">
    <text evidence="2">The sequence shown here is derived from an EMBL/GenBank/DDBJ whole genome shotgun (WGS) entry which is preliminary data.</text>
</comment>
<dbReference type="CDD" id="cd06257">
    <property type="entry name" value="DnaJ"/>
    <property type="match status" value="1"/>
</dbReference>
<dbReference type="EMBL" id="JAQQAF010000002">
    <property type="protein sequence ID" value="KAJ8504631.1"/>
    <property type="molecule type" value="Genomic_DNA"/>
</dbReference>
<dbReference type="AlphaFoldDB" id="A0AAV8RPQ3"/>
<dbReference type="PROSITE" id="PS00636">
    <property type="entry name" value="DNAJ_1"/>
    <property type="match status" value="1"/>
</dbReference>
<reference evidence="2 3" key="1">
    <citation type="submission" date="2022-12" db="EMBL/GenBank/DDBJ databases">
        <title>Chromosome-scale assembly of the Ensete ventricosum genome.</title>
        <authorList>
            <person name="Dussert Y."/>
            <person name="Stocks J."/>
            <person name="Wendawek A."/>
            <person name="Woldeyes F."/>
            <person name="Nichols R.A."/>
            <person name="Borrell J.S."/>
        </authorList>
    </citation>
    <scope>NUCLEOTIDE SEQUENCE [LARGE SCALE GENOMIC DNA]</scope>
    <source>
        <strain evidence="3">cv. Maze</strain>
        <tissue evidence="2">Seeds</tissue>
    </source>
</reference>
<protein>
    <recommendedName>
        <fullName evidence="1">J domain-containing protein</fullName>
    </recommendedName>
</protein>
<gene>
    <name evidence="2" type="ORF">OPV22_005517</name>
</gene>